<dbReference type="PANTHER" id="PTHR43788">
    <property type="entry name" value="DNA2/NAM7 HELICASE FAMILY MEMBER"/>
    <property type="match status" value="1"/>
</dbReference>
<evidence type="ECO:0000313" key="2">
    <source>
        <dbReference type="EMBL" id="RJX47848.1"/>
    </source>
</evidence>
<dbReference type="Pfam" id="PF13245">
    <property type="entry name" value="AAA_19"/>
    <property type="match status" value="1"/>
</dbReference>
<feature type="compositionally biased region" description="Low complexity" evidence="1">
    <location>
        <begin position="910"/>
        <end position="920"/>
    </location>
</feature>
<dbReference type="RefSeq" id="WP_120086272.1">
    <property type="nucleotide sequence ID" value="NZ_QMDW01000031.1"/>
</dbReference>
<feature type="compositionally biased region" description="Polar residues" evidence="1">
    <location>
        <begin position="921"/>
        <end position="941"/>
    </location>
</feature>
<dbReference type="OrthoDB" id="45637at2157"/>
<feature type="compositionally biased region" description="Polar residues" evidence="1">
    <location>
        <begin position="1402"/>
        <end position="1415"/>
    </location>
</feature>
<feature type="region of interest" description="Disordered" evidence="1">
    <location>
        <begin position="909"/>
        <end position="945"/>
    </location>
</feature>
<keyword evidence="3" id="KW-1185">Reference proteome</keyword>
<sequence length="1421" mass="155241">MGDDTVPSSTTSRNGSSSSELESDEEPLDPSGIAQFVRHDRCPRYLKQRFEPGSEPDAREWREAFNVVNPALMGSGQEFEATQIEALAANATKIIGPECDDGTKAGVPDIIVDETWEPSTEGRRNQFQAALNAAATLQSTTEKTPYILCYQVPLGGTIGDETLWGEVDCLVLAPTAATDVSDQTTATEWSASAEEEVPAELGPESLSGGEQPQSQPHPDGTDAAVVARVLEIKSATKQKPAHYVQGSIYSALLDQFLSEEATPACRIETSILTQETAARSGDSLDPFELPTFSRHEWEFSVEQLLAADGPVDEILGSDLDELSFSIDRVCNNCAYQEACATTAVEDPTAPASLSLLGLDPSVQARLHNAGVTNIRDLSTLLPRQNNTHPTDEPPTLTLPPEQQRQLEETLPGSIHETVQRAQAVRGEIDPEYQSYRRPPAFPDKGWIPLPDDRKDGWGNIEGSNAGELIHVGLFVRPDTAINRVAALGACVYAEAHGEYITIGEVIDAVPNDPDVAAEVETTLLDRFCDQLFEAIETVGTALGSPEESAIHCYTYSDHETEFLAEGLDRHADTLSQARALRALCSLDLEGHTDVDQSMISPVQPIIKDHFALSYPSEGLLTVTDQFDSDWDLDTFDPMDGREDEPMLRGIFQEQFLNESVQYLDDGSGIRLHLADDRLPDSPAAAAAESDSAIPDGWYPIRKRSGGQFPIEYIWTVTPRHPGDSTPRLTPETVDEWNDGDSAADLCDVVSGFYYRTNRQEEPLQRRDVEYLVEQLSSTLLRLVQAIPYRDVYRSKEPIDVTSLADFEVPVSELPAAARDYLRMEFGNSREQTLEHYRQPLRDRTRGGRSMPIRCTAVEEEQDGSVTITGELAYDALFDDADTARQIAQQTRLRSGDGVGGGSWRLLTRMQSAASSSQPSSDPTATVNTGSSEANTETTVTGDASRAAATSIFADPEKELTVEEPKHIKHSPPVLVDEFDTEAGTISLRTFPHRFQSNYSEFRVDHCGWESPAGSNLDDSDALPAERDGYIAAREPVWIEPGDIYMLDPMVDDFGSQKTDYALQSTTIEENVLWQYLRRIRQGESIPLNDNTVVDPTAVDGFLGTLADADQCLEPNVDQNPFIRAVDRSLVPLHGPPGTGKTSGATAPALLARAYARAQDNESFVGIIVAPSHEAVDAVLDGTTAFLDDWRQTESGLENLQLVRVLPSTPPSAGDRVDDTTAAVDVTYANYHSQDGEETLQGLADEMFNSADGEADASQQLLFTTPSTLYRTLGIIAEQRSEINDDSAPAAMRYEAGLADVVCVDEASMLDIPQWLLAGSVLKPDGQSLLVGDHRQLATITETEWDETLRKPLAETKAYLSALEYVHWLNESVPVASDDKDRDPKPSHTVTDGGRYLTDMEQSELSGFTLTSSTPPTGGDDQ</sequence>
<evidence type="ECO:0000256" key="1">
    <source>
        <dbReference type="SAM" id="MobiDB-lite"/>
    </source>
</evidence>
<accession>A0A3A6Q494</accession>
<evidence type="ECO:0000313" key="3">
    <source>
        <dbReference type="Proteomes" id="UP000281564"/>
    </source>
</evidence>
<proteinExistence type="predicted"/>
<dbReference type="InterPro" id="IPR050534">
    <property type="entry name" value="Coronavir_polyprotein_1ab"/>
</dbReference>
<dbReference type="Proteomes" id="UP000281564">
    <property type="component" value="Unassembled WGS sequence"/>
</dbReference>
<dbReference type="Gene3D" id="3.40.50.300">
    <property type="entry name" value="P-loop containing nucleotide triphosphate hydrolases"/>
    <property type="match status" value="1"/>
</dbReference>
<dbReference type="InterPro" id="IPR027417">
    <property type="entry name" value="P-loop_NTPase"/>
</dbReference>
<reference evidence="2 3" key="1">
    <citation type="submission" date="2018-06" db="EMBL/GenBank/DDBJ databases">
        <title>Halonotius sp. F13-13 a new haloarchaeeon isolated from a solar saltern from Isla Cristina, Huelva, Spain.</title>
        <authorList>
            <person name="Duran-Viseras A."/>
            <person name="Sanchez-Porro C."/>
            <person name="Ventosa A."/>
        </authorList>
    </citation>
    <scope>NUCLEOTIDE SEQUENCE [LARGE SCALE GENOMIC DNA]</scope>
    <source>
        <strain evidence="2 3">CECT 7525</strain>
    </source>
</reference>
<name>A0A3A6Q494_9EURY</name>
<comment type="caution">
    <text evidence="2">The sequence shown here is derived from an EMBL/GenBank/DDBJ whole genome shotgun (WGS) entry which is preliminary data.</text>
</comment>
<feature type="region of interest" description="Disordered" evidence="1">
    <location>
        <begin position="1"/>
        <end position="36"/>
    </location>
</feature>
<dbReference type="EMBL" id="QMDW01000031">
    <property type="protein sequence ID" value="RJX47848.1"/>
    <property type="molecule type" value="Genomic_DNA"/>
</dbReference>
<feature type="region of interest" description="Disordered" evidence="1">
    <location>
        <begin position="377"/>
        <end position="403"/>
    </location>
</feature>
<gene>
    <name evidence="2" type="ORF">DP106_13900</name>
</gene>
<organism evidence="2 3">
    <name type="scientific">Halonotius pteroides</name>
    <dbReference type="NCBI Taxonomy" id="268735"/>
    <lineage>
        <taxon>Archaea</taxon>
        <taxon>Methanobacteriati</taxon>
        <taxon>Methanobacteriota</taxon>
        <taxon>Stenosarchaea group</taxon>
        <taxon>Halobacteria</taxon>
        <taxon>Halobacteriales</taxon>
        <taxon>Haloferacaceae</taxon>
        <taxon>Halonotius</taxon>
    </lineage>
</organism>
<feature type="compositionally biased region" description="Polar residues" evidence="1">
    <location>
        <begin position="1"/>
        <end position="15"/>
    </location>
</feature>
<protein>
    <submittedName>
        <fullName evidence="2">Uncharacterized protein</fullName>
    </submittedName>
</protein>
<feature type="region of interest" description="Disordered" evidence="1">
    <location>
        <begin position="180"/>
        <end position="220"/>
    </location>
</feature>
<feature type="compositionally biased region" description="Low complexity" evidence="1">
    <location>
        <begin position="393"/>
        <end position="403"/>
    </location>
</feature>
<feature type="compositionally biased region" description="Basic and acidic residues" evidence="1">
    <location>
        <begin position="1376"/>
        <end position="1385"/>
    </location>
</feature>
<dbReference type="SUPFAM" id="SSF52540">
    <property type="entry name" value="P-loop containing nucleoside triphosphate hydrolases"/>
    <property type="match status" value="1"/>
</dbReference>
<feature type="region of interest" description="Disordered" evidence="1">
    <location>
        <begin position="1374"/>
        <end position="1421"/>
    </location>
</feature>